<accession>X1EUJ9</accession>
<feature type="coiled-coil region" evidence="2">
    <location>
        <begin position="32"/>
        <end position="66"/>
    </location>
</feature>
<feature type="non-terminal residue" evidence="3">
    <location>
        <position position="314"/>
    </location>
</feature>
<dbReference type="InterPro" id="IPR038404">
    <property type="entry name" value="TRAP_DctP_sf"/>
</dbReference>
<dbReference type="EMBL" id="BARU01008121">
    <property type="protein sequence ID" value="GAH37051.1"/>
    <property type="molecule type" value="Genomic_DNA"/>
</dbReference>
<keyword evidence="1" id="KW-0732">Signal</keyword>
<dbReference type="PANTHER" id="PTHR33376">
    <property type="match status" value="1"/>
</dbReference>
<proteinExistence type="predicted"/>
<evidence type="ECO:0000256" key="1">
    <source>
        <dbReference type="ARBA" id="ARBA00022729"/>
    </source>
</evidence>
<keyword evidence="2" id="KW-0175">Coiled coil</keyword>
<evidence type="ECO:0000313" key="3">
    <source>
        <dbReference type="EMBL" id="GAH37051.1"/>
    </source>
</evidence>
<dbReference type="PROSITE" id="PS51257">
    <property type="entry name" value="PROKAR_LIPOPROTEIN"/>
    <property type="match status" value="1"/>
</dbReference>
<protein>
    <submittedName>
        <fullName evidence="3">Uncharacterized protein</fullName>
    </submittedName>
</protein>
<evidence type="ECO:0000256" key="2">
    <source>
        <dbReference type="SAM" id="Coils"/>
    </source>
</evidence>
<dbReference type="GO" id="GO:0055085">
    <property type="term" value="P:transmembrane transport"/>
    <property type="evidence" value="ECO:0007669"/>
    <property type="project" value="InterPro"/>
</dbReference>
<reference evidence="3" key="1">
    <citation type="journal article" date="2014" name="Front. Microbiol.">
        <title>High frequency of phylogenetically diverse reductive dehalogenase-homologous genes in deep subseafloor sedimentary metagenomes.</title>
        <authorList>
            <person name="Kawai M."/>
            <person name="Futagami T."/>
            <person name="Toyoda A."/>
            <person name="Takaki Y."/>
            <person name="Nishi S."/>
            <person name="Hori S."/>
            <person name="Arai W."/>
            <person name="Tsubouchi T."/>
            <person name="Morono Y."/>
            <person name="Uchiyama I."/>
            <person name="Ito T."/>
            <person name="Fujiyama A."/>
            <person name="Inagaki F."/>
            <person name="Takami H."/>
        </authorList>
    </citation>
    <scope>NUCLEOTIDE SEQUENCE</scope>
    <source>
        <strain evidence="3">Expedition CK06-06</strain>
    </source>
</reference>
<dbReference type="InterPro" id="IPR018389">
    <property type="entry name" value="DctP_fam"/>
</dbReference>
<dbReference type="PANTHER" id="PTHR33376:SF5">
    <property type="entry name" value="EXTRACYTOPLASMIC SOLUTE RECEPTOR PROTEIN"/>
    <property type="match status" value="1"/>
</dbReference>
<name>X1EUJ9_9ZZZZ</name>
<dbReference type="Gene3D" id="3.40.190.170">
    <property type="entry name" value="Bacterial extracellular solute-binding protein, family 7"/>
    <property type="match status" value="1"/>
</dbReference>
<sequence>MRKKRILMLIGSVCLAMMLLVPLAVSCGPATPEEAVEEIAALEAEIDELEGNVSAKDAEISDLEAEIAALKKPAEAITFRLQTYCGAETDFWCQDFVERVNKVSGGRLKIDYYYGGSIVPNDQLLTAVGSGQLDAAMGSADYWPSDIDVALLECPFFGWSNIAEAYRVWYELGMVDLFREAYAEHNCYFLGPSFEGITLGGMDLMMNAPVYNLDDLRKLKVRASAQPARVFDALGVKTVYIPAQEMYTAAATGIIDAEAYGSYVLNYDMGFHEVFKYYLVPSFNAPYCSDWFVNMDVFNSLPEDLKTIVESAYY</sequence>
<gene>
    <name evidence="3" type="ORF">S03H2_15948</name>
</gene>
<dbReference type="NCBIfam" id="NF037995">
    <property type="entry name" value="TRAP_S1"/>
    <property type="match status" value="1"/>
</dbReference>
<dbReference type="AlphaFoldDB" id="X1EUJ9"/>
<comment type="caution">
    <text evidence="3">The sequence shown here is derived from an EMBL/GenBank/DDBJ whole genome shotgun (WGS) entry which is preliminary data.</text>
</comment>
<organism evidence="3">
    <name type="scientific">marine sediment metagenome</name>
    <dbReference type="NCBI Taxonomy" id="412755"/>
    <lineage>
        <taxon>unclassified sequences</taxon>
        <taxon>metagenomes</taxon>
        <taxon>ecological metagenomes</taxon>
    </lineage>
</organism>
<dbReference type="Pfam" id="PF03480">
    <property type="entry name" value="DctP"/>
    <property type="match status" value="1"/>
</dbReference>